<protein>
    <recommendedName>
        <fullName evidence="3">Type 4a pilus biogenesis protein PilO</fullName>
    </recommendedName>
</protein>
<gene>
    <name evidence="1" type="ORF">IAC79_04905</name>
</gene>
<comment type="caution">
    <text evidence="1">The sequence shown here is derived from an EMBL/GenBank/DDBJ whole genome shotgun (WGS) entry which is preliminary data.</text>
</comment>
<dbReference type="AlphaFoldDB" id="A0A9D1NML4"/>
<evidence type="ECO:0008006" key="3">
    <source>
        <dbReference type="Google" id="ProtNLM"/>
    </source>
</evidence>
<dbReference type="InterPro" id="IPR014717">
    <property type="entry name" value="Transl_elong_EF1B/ribsomal_bS6"/>
</dbReference>
<sequence length="182" mass="20305">MTERDKKLLVVFAFVVALGVLGIWLPKARVAWEMAQMDLERSRTQLERERAVVALRPVIEEQYGQLRATMPSFPEGVALDTTHWLPLVDNLATANNVSIVRRAVGAETTHGTVTELPIRCTDWQGRLDSLVDFLYQVETQQGAMMDVRAITVSPDAKNPGMLKGTFTINCAYTRQAATTDKD</sequence>
<dbReference type="Gene3D" id="3.30.70.60">
    <property type="match status" value="1"/>
</dbReference>
<dbReference type="Proteomes" id="UP000886845">
    <property type="component" value="Unassembled WGS sequence"/>
</dbReference>
<accession>A0A9D1NML4</accession>
<evidence type="ECO:0000313" key="2">
    <source>
        <dbReference type="Proteomes" id="UP000886845"/>
    </source>
</evidence>
<reference evidence="1" key="1">
    <citation type="submission" date="2020-10" db="EMBL/GenBank/DDBJ databases">
        <authorList>
            <person name="Gilroy R."/>
        </authorList>
    </citation>
    <scope>NUCLEOTIDE SEQUENCE</scope>
    <source>
        <strain evidence="1">35461</strain>
    </source>
</reference>
<name>A0A9D1NML4_9BACT</name>
<reference evidence="1" key="2">
    <citation type="journal article" date="2021" name="PeerJ">
        <title>Extensive microbial diversity within the chicken gut microbiome revealed by metagenomics and culture.</title>
        <authorList>
            <person name="Gilroy R."/>
            <person name="Ravi A."/>
            <person name="Getino M."/>
            <person name="Pursley I."/>
            <person name="Horton D.L."/>
            <person name="Alikhan N.F."/>
            <person name="Baker D."/>
            <person name="Gharbi K."/>
            <person name="Hall N."/>
            <person name="Watson M."/>
            <person name="Adriaenssens E.M."/>
            <person name="Foster-Nyarko E."/>
            <person name="Jarju S."/>
            <person name="Secka A."/>
            <person name="Antonio M."/>
            <person name="Oren A."/>
            <person name="Chaudhuri R.R."/>
            <person name="La Ragione R."/>
            <person name="Hildebrand F."/>
            <person name="Pallen M.J."/>
        </authorList>
    </citation>
    <scope>NUCLEOTIDE SEQUENCE</scope>
    <source>
        <strain evidence="1">35461</strain>
    </source>
</reference>
<proteinExistence type="predicted"/>
<evidence type="ECO:0000313" key="1">
    <source>
        <dbReference type="EMBL" id="HIV09435.1"/>
    </source>
</evidence>
<dbReference type="EMBL" id="DVOR01000156">
    <property type="protein sequence ID" value="HIV09435.1"/>
    <property type="molecule type" value="Genomic_DNA"/>
</dbReference>
<organism evidence="1 2">
    <name type="scientific">Candidatus Spyradenecus faecavium</name>
    <dbReference type="NCBI Taxonomy" id="2840947"/>
    <lineage>
        <taxon>Bacteria</taxon>
        <taxon>Pseudomonadati</taxon>
        <taxon>Lentisphaerota</taxon>
        <taxon>Lentisphaeria</taxon>
        <taxon>Lentisphaerales</taxon>
        <taxon>Lentisphaeraceae</taxon>
        <taxon>Lentisphaeraceae incertae sedis</taxon>
        <taxon>Candidatus Spyradenecus</taxon>
    </lineage>
</organism>